<feature type="binding site" evidence="5">
    <location>
        <position position="158"/>
    </location>
    <ligand>
        <name>dimethylallyl phosphate</name>
        <dbReference type="ChEBI" id="CHEBI:88052"/>
    </ligand>
</feature>
<dbReference type="AlphaFoldDB" id="T2GA23"/>
<dbReference type="HOGENOM" id="CLU_074522_0_1_7"/>
<comment type="catalytic activity">
    <reaction evidence="5">
        <text>dimethylallyl phosphate + FMNH2 = prenylated FMNH2 + phosphate</text>
        <dbReference type="Rhea" id="RHEA:37743"/>
        <dbReference type="ChEBI" id="CHEBI:43474"/>
        <dbReference type="ChEBI" id="CHEBI:57618"/>
        <dbReference type="ChEBI" id="CHEBI:87467"/>
        <dbReference type="ChEBI" id="CHEBI:88052"/>
        <dbReference type="EC" id="2.5.1.129"/>
    </reaction>
</comment>
<proteinExistence type="inferred from homology"/>
<reference evidence="8" key="2">
    <citation type="submission" date="2013-07" db="EMBL/GenBank/DDBJ databases">
        <authorList>
            <person name="Morais-Silva F.O."/>
            <person name="Rezende A.M."/>
            <person name="Pimentel C."/>
            <person name="Resende D.M."/>
            <person name="Santos C.I."/>
            <person name="Clemente C."/>
            <person name="de Oliveira L.M."/>
            <person name="da Silva S.M."/>
            <person name="Costa D.A."/>
            <person name="Varela-Raposo A."/>
            <person name="Horacio E.C.A."/>
            <person name="Matos M."/>
            <person name="Flores O."/>
            <person name="Ruiz J.C."/>
            <person name="Rodrigues-Pousada C."/>
        </authorList>
    </citation>
    <scope>NUCLEOTIDE SEQUENCE [LARGE SCALE GENOMIC DNA]</scope>
    <source>
        <strain evidence="8">ATCC 19364 / DSM 1382 / NCIMB 9332 / VKM B-1759</strain>
    </source>
</reference>
<evidence type="ECO:0000313" key="8">
    <source>
        <dbReference type="Proteomes" id="UP000016587"/>
    </source>
</evidence>
<dbReference type="Proteomes" id="UP000016587">
    <property type="component" value="Chromosome"/>
</dbReference>
<dbReference type="GO" id="GO:0016831">
    <property type="term" value="F:carboxy-lyase activity"/>
    <property type="evidence" value="ECO:0007669"/>
    <property type="project" value="TreeGrafter"/>
</dbReference>
<keyword evidence="3 5" id="KW-0288">FMN</keyword>
<dbReference type="GO" id="GO:0106141">
    <property type="term" value="F:flavin prenyltransferase activity"/>
    <property type="evidence" value="ECO:0007669"/>
    <property type="project" value="UniProtKB-EC"/>
</dbReference>
<dbReference type="InterPro" id="IPR003382">
    <property type="entry name" value="Flavoprotein"/>
</dbReference>
<feature type="binding site" evidence="5">
    <location>
        <begin position="93"/>
        <end position="96"/>
    </location>
    <ligand>
        <name>FMN</name>
        <dbReference type="ChEBI" id="CHEBI:58210"/>
    </ligand>
</feature>
<keyword evidence="7" id="KW-0456">Lyase</keyword>
<dbReference type="PANTHER" id="PTHR43374">
    <property type="entry name" value="FLAVIN PRENYLTRANSFERASE"/>
    <property type="match status" value="1"/>
</dbReference>
<evidence type="ECO:0000256" key="4">
    <source>
        <dbReference type="ARBA" id="ARBA00022679"/>
    </source>
</evidence>
<dbReference type="NCBIfam" id="NF004685">
    <property type="entry name" value="PRK06029.1"/>
    <property type="match status" value="1"/>
</dbReference>
<keyword evidence="8" id="KW-1185">Reference proteome</keyword>
<dbReference type="InterPro" id="IPR036551">
    <property type="entry name" value="Flavin_trans-like"/>
</dbReference>
<evidence type="ECO:0000259" key="6">
    <source>
        <dbReference type="Pfam" id="PF02441"/>
    </source>
</evidence>
<dbReference type="Pfam" id="PF02441">
    <property type="entry name" value="Flavoprotein"/>
    <property type="match status" value="1"/>
</dbReference>
<protein>
    <recommendedName>
        <fullName evidence="5">Flavin prenyltransferase UbiX</fullName>
        <ecNumber evidence="5">2.5.1.129</ecNumber>
    </recommendedName>
</protein>
<dbReference type="NCBIfam" id="TIGR00421">
    <property type="entry name" value="ubiX_pad"/>
    <property type="match status" value="1"/>
</dbReference>
<dbReference type="InterPro" id="IPR004507">
    <property type="entry name" value="UbiX-like"/>
</dbReference>
<feature type="binding site" evidence="5">
    <location>
        <begin position="11"/>
        <end position="13"/>
    </location>
    <ligand>
        <name>FMN</name>
        <dbReference type="ChEBI" id="CHEBI:58210"/>
    </ligand>
</feature>
<keyword evidence="4 5" id="KW-0808">Transferase</keyword>
<feature type="binding site" evidence="5">
    <location>
        <position position="128"/>
    </location>
    <ligand>
        <name>FMN</name>
        <dbReference type="ChEBI" id="CHEBI:58210"/>
    </ligand>
</feature>
<evidence type="ECO:0000256" key="5">
    <source>
        <dbReference type="HAMAP-Rule" id="MF_01984"/>
    </source>
</evidence>
<keyword evidence="2 5" id="KW-0285">Flavoprotein</keyword>
<comment type="function">
    <text evidence="5">Flavin prenyltransferase that catalyzes the synthesis of the prenylated FMN cofactor (prenyl-FMN) for 4-hydroxy-3-polyprenylbenzoic acid decarboxylase UbiD. The prenyltransferase is metal-independent and links a dimethylallyl moiety from dimethylallyl monophosphate (DMAP) to the flavin N5 and C6 atoms of FMN.</text>
</comment>
<name>T2GA23_MEGG1</name>
<feature type="domain" description="Flavoprotein" evidence="6">
    <location>
        <begin position="4"/>
        <end position="178"/>
    </location>
</feature>
<organism evidence="7 8">
    <name type="scientific">Megalodesulfovibrio gigas (strain ATCC 19364 / DSM 1382 / NCIMB 9332 / VKM B-1759)</name>
    <name type="common">Desulfovibrio gigas</name>
    <dbReference type="NCBI Taxonomy" id="1121448"/>
    <lineage>
        <taxon>Bacteria</taxon>
        <taxon>Pseudomonadati</taxon>
        <taxon>Thermodesulfobacteriota</taxon>
        <taxon>Desulfovibrionia</taxon>
        <taxon>Desulfovibrionales</taxon>
        <taxon>Desulfovibrionaceae</taxon>
        <taxon>Megalodesulfovibrio</taxon>
    </lineage>
</organism>
<dbReference type="STRING" id="1121448.DGI_1103"/>
<keyword evidence="1 5" id="KW-0637">Prenyltransferase</keyword>
<evidence type="ECO:0000313" key="7">
    <source>
        <dbReference type="EMBL" id="AGW12976.1"/>
    </source>
</evidence>
<dbReference type="EC" id="2.5.1.129" evidence="5"/>
<feature type="binding site" evidence="5">
    <location>
        <position position="174"/>
    </location>
    <ligand>
        <name>dimethylallyl phosphate</name>
        <dbReference type="ChEBI" id="CHEBI:88052"/>
    </ligand>
</feature>
<evidence type="ECO:0000256" key="1">
    <source>
        <dbReference type="ARBA" id="ARBA00022602"/>
    </source>
</evidence>
<sequence>MKTRIVLGLSGASGMPYALMLLDLLAARPDVAVHCIVSDGAWEVLQVEMGLDRAHVAAHLDARCERRYSQQEIGAGPASGSWRHAGMVVCPCSMASLAAIAQGLGANLLHRSADVTLKERRPLILVVRETPFNRIHLQNMLAAHDAGATIVAASPGFYHRPTTIDDLTRHLATRLLDHLGLPDPHAPRWQDG</sequence>
<dbReference type="PATRIC" id="fig|1121448.10.peg.1107"/>
<dbReference type="Gene3D" id="3.40.50.1950">
    <property type="entry name" value="Flavin prenyltransferase-like"/>
    <property type="match status" value="1"/>
</dbReference>
<dbReference type="HAMAP" id="MF_01984">
    <property type="entry name" value="ubiX_pad"/>
    <property type="match status" value="1"/>
</dbReference>
<accession>T2GA23</accession>
<dbReference type="SUPFAM" id="SSF52507">
    <property type="entry name" value="Homo-oligomeric flavin-containing Cys decarboxylases, HFCD"/>
    <property type="match status" value="1"/>
</dbReference>
<reference evidence="7 8" key="1">
    <citation type="journal article" date="2013" name="J. Bacteriol.">
        <title>Roles of HynAB and Ech, the only two hydrogenases found in the model sulfate reducer Desulfovibrio gigas.</title>
        <authorList>
            <person name="Morais-Silva F.O."/>
            <person name="Santos C.I."/>
            <person name="Rodrigues R."/>
            <person name="Pereira I.A."/>
            <person name="Rodrigues-Pousada C."/>
        </authorList>
    </citation>
    <scope>NUCLEOTIDE SEQUENCE [LARGE SCALE GENOMIC DNA]</scope>
    <source>
        <strain evidence="8">ATCC 19364 / DSM 1382 / NCIMB 9332 / VKM B-1759</strain>
    </source>
</reference>
<evidence type="ECO:0000256" key="2">
    <source>
        <dbReference type="ARBA" id="ARBA00022630"/>
    </source>
</evidence>
<comment type="similarity">
    <text evidence="5">Belongs to the UbiX/PAD1 family.</text>
</comment>
<dbReference type="eggNOG" id="COG0163">
    <property type="taxonomic scope" value="Bacteria"/>
</dbReference>
<gene>
    <name evidence="5" type="primary">ubiX</name>
    <name evidence="7" type="ORF">DGI_1103</name>
</gene>
<dbReference type="RefSeq" id="WP_021759731.1">
    <property type="nucleotide sequence ID" value="NC_022444.1"/>
</dbReference>
<dbReference type="KEGG" id="dgg:DGI_1103"/>
<feature type="binding site" evidence="5">
    <location>
        <position position="38"/>
    </location>
    <ligand>
        <name>FMN</name>
        <dbReference type="ChEBI" id="CHEBI:58210"/>
    </ligand>
</feature>
<dbReference type="PANTHER" id="PTHR43374:SF1">
    <property type="entry name" value="FLAVIN PRENYLTRANSFERASE PAD1, MITOCHONDRIAL"/>
    <property type="match status" value="1"/>
</dbReference>
<comment type="caution">
    <text evidence="5">Lacks conserved residue(s) required for the propagation of feature annotation.</text>
</comment>
<evidence type="ECO:0000256" key="3">
    <source>
        <dbReference type="ARBA" id="ARBA00022643"/>
    </source>
</evidence>
<dbReference type="EMBL" id="CP006585">
    <property type="protein sequence ID" value="AGW12976.1"/>
    <property type="molecule type" value="Genomic_DNA"/>
</dbReference>